<comment type="subcellular location">
    <subcellularLocation>
        <location evidence="1">Cell membrane</location>
        <topology evidence="1">Multi-pass membrane protein</topology>
    </subcellularLocation>
</comment>
<keyword evidence="4 6" id="KW-1133">Transmembrane helix</keyword>
<feature type="transmembrane region" description="Helical" evidence="6">
    <location>
        <begin position="773"/>
        <end position="798"/>
    </location>
</feature>
<sequence length="812" mass="90879">MFRNYFKIAWRNLLKHKAFSFINIFGLSAGLTCFLLIALFLVDELTFDGFHTQAGSLYRVVEKFTTATGKERTAGSVSFNTSAIVLKDMPEVAATSRLTTFGRVNVSAENNTTVFYNDYTTANETFFHLFDFPLLQGTREALKEPFTAAVTDKMAMKLFGRQDVLGRTIRVEDDSLPYRITAVVKIPGNSHIQFNVLFSEATSFSNPRFREFSSSDWTSTLFTTYVLLKDNKTANSTAARMGTLVMKNRPASADTRKSTFSLQPLKQIHFYPDGQDNERAQSGIMHLYVFGIVALFVLFIACINYMNLTTARFAGRSKEIAVRKVAGAMRNSLIVQFLAEALLITVIALFIALAAVQMLMPGFNAFTGKELSLDWHSDYRIWLGVLSVTALAALMAGIYPALFQSGLRPLQLLKNKLKLSHGHLSFRRVLVIFQFSISIIMMVATIIVFQQLKYVDGKDMGFNKEQLVVVDINSANVRRAATTIKNEYARLANVKNVTVTSRVPGEWKSIPQIKVSTAANPASMQDMYYIAADDQFLNTFQIKLLSGRNFLPGNELADSQYVLINATAAKSLNISQPSEQLIEIPAALFGDGLNTYDTPLRVRVIGIVNDFNFQSLREKIAPMVIGSPRLRVHRIDYFTARVNPVNMAETLKQMEGILHSIDATHLFEYNFLDKQWDLFYQEDKKREVIFLSVAFMTILIACLGLFGLATYAAEQRIKEIGIRKVLGASVSSIISMLSKDFLKLVLVAAVIAFPIAAWAMHQWLQDFAYQVGLQWWVFLVAGGAALFIALFTVSFQAIKAALSNPVKSLRSE</sequence>
<keyword evidence="3 6" id="KW-0812">Transmembrane</keyword>
<feature type="transmembrane region" description="Helical" evidence="6">
    <location>
        <begin position="741"/>
        <end position="761"/>
    </location>
</feature>
<feature type="domain" description="MacB-like periplasmic core" evidence="8">
    <location>
        <begin position="436"/>
        <end position="654"/>
    </location>
</feature>
<keyword evidence="5 6" id="KW-0472">Membrane</keyword>
<feature type="transmembrane region" description="Helical" evidence="6">
    <location>
        <begin position="287"/>
        <end position="308"/>
    </location>
</feature>
<name>A0A3B7MNE9_9BACT</name>
<keyword evidence="2" id="KW-1003">Cell membrane</keyword>
<dbReference type="InterPro" id="IPR050250">
    <property type="entry name" value="Macrolide_Exporter_MacB"/>
</dbReference>
<evidence type="ECO:0000259" key="7">
    <source>
        <dbReference type="Pfam" id="PF02687"/>
    </source>
</evidence>
<evidence type="ECO:0000256" key="2">
    <source>
        <dbReference type="ARBA" id="ARBA00022475"/>
    </source>
</evidence>
<evidence type="ECO:0000256" key="3">
    <source>
        <dbReference type="ARBA" id="ARBA00022692"/>
    </source>
</evidence>
<evidence type="ECO:0000256" key="5">
    <source>
        <dbReference type="ARBA" id="ARBA00023136"/>
    </source>
</evidence>
<dbReference type="GO" id="GO:0005886">
    <property type="term" value="C:plasma membrane"/>
    <property type="evidence" value="ECO:0007669"/>
    <property type="project" value="UniProtKB-SubCell"/>
</dbReference>
<evidence type="ECO:0000256" key="1">
    <source>
        <dbReference type="ARBA" id="ARBA00004651"/>
    </source>
</evidence>
<dbReference type="PANTHER" id="PTHR30572:SF18">
    <property type="entry name" value="ABC-TYPE MACROLIDE FAMILY EXPORT SYSTEM PERMEASE COMPONENT 2"/>
    <property type="match status" value="1"/>
</dbReference>
<evidence type="ECO:0000256" key="6">
    <source>
        <dbReference type="SAM" id="Phobius"/>
    </source>
</evidence>
<feature type="transmembrane region" description="Helical" evidence="6">
    <location>
        <begin position="379"/>
        <end position="403"/>
    </location>
</feature>
<organism evidence="9 10">
    <name type="scientific">Paraflavitalea soli</name>
    <dbReference type="NCBI Taxonomy" id="2315862"/>
    <lineage>
        <taxon>Bacteria</taxon>
        <taxon>Pseudomonadati</taxon>
        <taxon>Bacteroidota</taxon>
        <taxon>Chitinophagia</taxon>
        <taxon>Chitinophagales</taxon>
        <taxon>Chitinophagaceae</taxon>
        <taxon>Paraflavitalea</taxon>
    </lineage>
</organism>
<dbReference type="Pfam" id="PF02687">
    <property type="entry name" value="FtsX"/>
    <property type="match status" value="2"/>
</dbReference>
<gene>
    <name evidence="9" type="ORF">D3H65_13225</name>
</gene>
<dbReference type="PANTHER" id="PTHR30572">
    <property type="entry name" value="MEMBRANE COMPONENT OF TRANSPORTER-RELATED"/>
    <property type="match status" value="1"/>
</dbReference>
<feature type="transmembrane region" description="Helical" evidence="6">
    <location>
        <begin position="688"/>
        <end position="713"/>
    </location>
</feature>
<dbReference type="Pfam" id="PF12704">
    <property type="entry name" value="MacB_PCD"/>
    <property type="match status" value="2"/>
</dbReference>
<feature type="transmembrane region" description="Helical" evidence="6">
    <location>
        <begin position="424"/>
        <end position="449"/>
    </location>
</feature>
<dbReference type="InterPro" id="IPR025857">
    <property type="entry name" value="MacB_PCD"/>
</dbReference>
<feature type="transmembrane region" description="Helical" evidence="6">
    <location>
        <begin position="21"/>
        <end position="42"/>
    </location>
</feature>
<dbReference type="GO" id="GO:0022857">
    <property type="term" value="F:transmembrane transporter activity"/>
    <property type="evidence" value="ECO:0007669"/>
    <property type="project" value="TreeGrafter"/>
</dbReference>
<dbReference type="Proteomes" id="UP000263900">
    <property type="component" value="Chromosome"/>
</dbReference>
<keyword evidence="10" id="KW-1185">Reference proteome</keyword>
<reference evidence="9 10" key="1">
    <citation type="submission" date="2018-09" db="EMBL/GenBank/DDBJ databases">
        <title>Genome sequencing of strain 6GH32-13.</title>
        <authorList>
            <person name="Weon H.-Y."/>
            <person name="Heo J."/>
            <person name="Kwon S.-W."/>
        </authorList>
    </citation>
    <scope>NUCLEOTIDE SEQUENCE [LARGE SCALE GENOMIC DNA]</scope>
    <source>
        <strain evidence="9 10">5GH32-13</strain>
    </source>
</reference>
<evidence type="ECO:0000256" key="4">
    <source>
        <dbReference type="ARBA" id="ARBA00022989"/>
    </source>
</evidence>
<accession>A0A3B7MNE9</accession>
<dbReference type="KEGG" id="pseg:D3H65_13225"/>
<feature type="domain" description="ABC3 transporter permease C-terminal" evidence="7">
    <location>
        <begin position="292"/>
        <end position="403"/>
    </location>
</feature>
<feature type="domain" description="MacB-like periplasmic core" evidence="8">
    <location>
        <begin position="20"/>
        <end position="242"/>
    </location>
</feature>
<dbReference type="OrthoDB" id="5933722at2"/>
<dbReference type="InterPro" id="IPR003838">
    <property type="entry name" value="ABC3_permease_C"/>
</dbReference>
<dbReference type="AlphaFoldDB" id="A0A3B7MNE9"/>
<evidence type="ECO:0000313" key="9">
    <source>
        <dbReference type="EMBL" id="AXY74889.1"/>
    </source>
</evidence>
<protein>
    <submittedName>
        <fullName evidence="9">ABC transporter permease</fullName>
    </submittedName>
</protein>
<feature type="domain" description="ABC3 transporter permease C-terminal" evidence="7">
    <location>
        <begin position="692"/>
        <end position="801"/>
    </location>
</feature>
<evidence type="ECO:0000313" key="10">
    <source>
        <dbReference type="Proteomes" id="UP000263900"/>
    </source>
</evidence>
<feature type="transmembrane region" description="Helical" evidence="6">
    <location>
        <begin position="333"/>
        <end position="359"/>
    </location>
</feature>
<evidence type="ECO:0000259" key="8">
    <source>
        <dbReference type="Pfam" id="PF12704"/>
    </source>
</evidence>
<dbReference type="RefSeq" id="WP_119050772.1">
    <property type="nucleotide sequence ID" value="NZ_CP032157.1"/>
</dbReference>
<proteinExistence type="predicted"/>
<dbReference type="EMBL" id="CP032157">
    <property type="protein sequence ID" value="AXY74889.1"/>
    <property type="molecule type" value="Genomic_DNA"/>
</dbReference>